<feature type="transmembrane region" description="Helical" evidence="1">
    <location>
        <begin position="98"/>
        <end position="117"/>
    </location>
</feature>
<dbReference type="Proteomes" id="UP000732193">
    <property type="component" value="Unassembled WGS sequence"/>
</dbReference>
<comment type="caution">
    <text evidence="2">The sequence shown here is derived from an EMBL/GenBank/DDBJ whole genome shotgun (WGS) entry which is preliminary data.</text>
</comment>
<feature type="transmembrane region" description="Helical" evidence="1">
    <location>
        <begin position="146"/>
        <end position="166"/>
    </location>
</feature>
<dbReference type="EMBL" id="JAFBRM010000013">
    <property type="protein sequence ID" value="MBM1715952.1"/>
    <property type="molecule type" value="Genomic_DNA"/>
</dbReference>
<feature type="transmembrane region" description="Helical" evidence="1">
    <location>
        <begin position="56"/>
        <end position="77"/>
    </location>
</feature>
<dbReference type="AlphaFoldDB" id="A0AAE2W3A7"/>
<reference evidence="2 3" key="1">
    <citation type="submission" date="2021-01" db="EMBL/GenBank/DDBJ databases">
        <title>Diatom-associated Roseobacters Show Island Model of Population Structure.</title>
        <authorList>
            <person name="Qu L."/>
            <person name="Feng X."/>
            <person name="Chen Y."/>
            <person name="Li L."/>
            <person name="Wang X."/>
            <person name="Hu Z."/>
            <person name="Wang H."/>
            <person name="Luo H."/>
        </authorList>
    </citation>
    <scope>NUCLEOTIDE SEQUENCE [LARGE SCALE GENOMIC DNA]</scope>
    <source>
        <strain evidence="2 3">TR60-84</strain>
    </source>
</reference>
<keyword evidence="3" id="KW-1185">Reference proteome</keyword>
<evidence type="ECO:0000256" key="1">
    <source>
        <dbReference type="SAM" id="Phobius"/>
    </source>
</evidence>
<keyword evidence="1" id="KW-0812">Transmembrane</keyword>
<gene>
    <name evidence="2" type="ORF">JQV55_20445</name>
</gene>
<proteinExistence type="predicted"/>
<feature type="transmembrane region" description="Helical" evidence="1">
    <location>
        <begin position="31"/>
        <end position="50"/>
    </location>
</feature>
<accession>A0AAE2W3A7</accession>
<sequence>MNDLFLLFINASILWGVVAGLLTWLLRFKTLVLVLFLAPLVIGSTLRNIAGMPELIGFYGTSLLYGSPGIIAGMLYADYQRTKAYFAKVSKTSFLARGGIGLSSVYLLGYFSQKIIFDNPMVEFALGYIKGGDRAKQIASQVDYDGALTAGGVIVACVGVIAFNTYREQRGAGQANLQPALQDQKTDIPS</sequence>
<organism evidence="2 3">
    <name type="scientific">Sulfitobacter geojensis</name>
    <dbReference type="NCBI Taxonomy" id="1342299"/>
    <lineage>
        <taxon>Bacteria</taxon>
        <taxon>Pseudomonadati</taxon>
        <taxon>Pseudomonadota</taxon>
        <taxon>Alphaproteobacteria</taxon>
        <taxon>Rhodobacterales</taxon>
        <taxon>Roseobacteraceae</taxon>
        <taxon>Sulfitobacter</taxon>
    </lineage>
</organism>
<keyword evidence="1" id="KW-0472">Membrane</keyword>
<evidence type="ECO:0000313" key="2">
    <source>
        <dbReference type="EMBL" id="MBM1715952.1"/>
    </source>
</evidence>
<protein>
    <submittedName>
        <fullName evidence="2">Uncharacterized protein</fullName>
    </submittedName>
</protein>
<dbReference type="RefSeq" id="WP_203243631.1">
    <property type="nucleotide sequence ID" value="NZ_JAFBRH010000013.1"/>
</dbReference>
<name>A0AAE2W3A7_9RHOB</name>
<evidence type="ECO:0000313" key="3">
    <source>
        <dbReference type="Proteomes" id="UP000732193"/>
    </source>
</evidence>
<keyword evidence="1" id="KW-1133">Transmembrane helix</keyword>
<feature type="transmembrane region" description="Helical" evidence="1">
    <location>
        <begin position="6"/>
        <end position="26"/>
    </location>
</feature>